<evidence type="ECO:0000256" key="5">
    <source>
        <dbReference type="SAM" id="MobiDB-lite"/>
    </source>
</evidence>
<feature type="domain" description="HTH tetR-type" evidence="6">
    <location>
        <begin position="22"/>
        <end position="82"/>
    </location>
</feature>
<dbReference type="InterPro" id="IPR036271">
    <property type="entry name" value="Tet_transcr_reg_TetR-rel_C_sf"/>
</dbReference>
<dbReference type="PROSITE" id="PS50977">
    <property type="entry name" value="HTH_TETR_2"/>
    <property type="match status" value="1"/>
</dbReference>
<keyword evidence="8" id="KW-1185">Reference proteome</keyword>
<dbReference type="InterPro" id="IPR011075">
    <property type="entry name" value="TetR_C"/>
</dbReference>
<protein>
    <submittedName>
        <fullName evidence="7">TetR family transcriptional regulator</fullName>
    </submittedName>
</protein>
<proteinExistence type="predicted"/>
<evidence type="ECO:0000256" key="4">
    <source>
        <dbReference type="PROSITE-ProRule" id="PRU00335"/>
    </source>
</evidence>
<dbReference type="InterPro" id="IPR009057">
    <property type="entry name" value="Homeodomain-like_sf"/>
</dbReference>
<evidence type="ECO:0000259" key="6">
    <source>
        <dbReference type="PROSITE" id="PS50977"/>
    </source>
</evidence>
<dbReference type="PANTHER" id="PTHR47506">
    <property type="entry name" value="TRANSCRIPTIONAL REGULATORY PROTEIN"/>
    <property type="match status" value="1"/>
</dbReference>
<dbReference type="AlphaFoldDB" id="A0A2T7UL72"/>
<dbReference type="Pfam" id="PF00440">
    <property type="entry name" value="TetR_N"/>
    <property type="match status" value="1"/>
</dbReference>
<keyword evidence="2 4" id="KW-0238">DNA-binding</keyword>
<evidence type="ECO:0000256" key="3">
    <source>
        <dbReference type="ARBA" id="ARBA00023163"/>
    </source>
</evidence>
<comment type="caution">
    <text evidence="7">The sequence shown here is derived from an EMBL/GenBank/DDBJ whole genome shotgun (WGS) entry which is preliminary data.</text>
</comment>
<dbReference type="Pfam" id="PF16925">
    <property type="entry name" value="TetR_C_13"/>
    <property type="match status" value="1"/>
</dbReference>
<sequence>MPMTTSPAPRRRGRPPLEPADQAARQALIRAGLRHLTEFGYGAAALDQILAAAGVTKGSFYHHFPSKAAFGAALIEAYGAYFRSLLARSLERGDLLPLDRLAAFAAEVEAGMAAHDYRRGCLVGNLGQEVTALPGDFRERLQAVLALWQQDTARCLRAAQEAGQIDPCEDPEALAALFWIGWEGAVMRARLDHGPAPLRLFIAAFLRLVTRKEPS</sequence>
<keyword evidence="3" id="KW-0804">Transcription</keyword>
<name>A0A2T7UL72_9RHOB</name>
<dbReference type="PRINTS" id="PR00455">
    <property type="entry name" value="HTHTETR"/>
</dbReference>
<dbReference type="SUPFAM" id="SSF48498">
    <property type="entry name" value="Tetracyclin repressor-like, C-terminal domain"/>
    <property type="match status" value="1"/>
</dbReference>
<dbReference type="PANTHER" id="PTHR47506:SF6">
    <property type="entry name" value="HTH-TYPE TRANSCRIPTIONAL REPRESSOR NEMR"/>
    <property type="match status" value="1"/>
</dbReference>
<dbReference type="InterPro" id="IPR001647">
    <property type="entry name" value="HTH_TetR"/>
</dbReference>
<evidence type="ECO:0000313" key="8">
    <source>
        <dbReference type="Proteomes" id="UP000244810"/>
    </source>
</evidence>
<dbReference type="GO" id="GO:0003677">
    <property type="term" value="F:DNA binding"/>
    <property type="evidence" value="ECO:0007669"/>
    <property type="project" value="UniProtKB-UniRule"/>
</dbReference>
<evidence type="ECO:0000313" key="7">
    <source>
        <dbReference type="EMBL" id="PVE45416.1"/>
    </source>
</evidence>
<evidence type="ECO:0000256" key="1">
    <source>
        <dbReference type="ARBA" id="ARBA00023015"/>
    </source>
</evidence>
<feature type="region of interest" description="Disordered" evidence="5">
    <location>
        <begin position="1"/>
        <end position="20"/>
    </location>
</feature>
<feature type="DNA-binding region" description="H-T-H motif" evidence="4">
    <location>
        <begin position="45"/>
        <end position="64"/>
    </location>
</feature>
<dbReference type="SUPFAM" id="SSF46689">
    <property type="entry name" value="Homeodomain-like"/>
    <property type="match status" value="1"/>
</dbReference>
<gene>
    <name evidence="7" type="ORF">DDE23_21740</name>
</gene>
<evidence type="ECO:0000256" key="2">
    <source>
        <dbReference type="ARBA" id="ARBA00023125"/>
    </source>
</evidence>
<dbReference type="Proteomes" id="UP000244810">
    <property type="component" value="Unassembled WGS sequence"/>
</dbReference>
<dbReference type="EMBL" id="QDDR01000015">
    <property type="protein sequence ID" value="PVE45416.1"/>
    <property type="molecule type" value="Genomic_DNA"/>
</dbReference>
<organism evidence="7 8">
    <name type="scientific">Pararhodobacter aggregans</name>
    <dbReference type="NCBI Taxonomy" id="404875"/>
    <lineage>
        <taxon>Bacteria</taxon>
        <taxon>Pseudomonadati</taxon>
        <taxon>Pseudomonadota</taxon>
        <taxon>Alphaproteobacteria</taxon>
        <taxon>Rhodobacterales</taxon>
        <taxon>Paracoccaceae</taxon>
        <taxon>Pararhodobacter</taxon>
    </lineage>
</organism>
<reference evidence="7 8" key="1">
    <citation type="journal article" date="2011" name="Syst. Appl. Microbiol.">
        <title>Defluviimonas denitrificans gen. nov., sp. nov., and Pararhodobacter aggregans gen. nov., sp. nov., non-phototrophic Rhodobacteraceae from the biofilter of a marine aquaculture.</title>
        <authorList>
            <person name="Foesel B.U."/>
            <person name="Drake H.L."/>
            <person name="Schramm A."/>
        </authorList>
    </citation>
    <scope>NUCLEOTIDE SEQUENCE [LARGE SCALE GENOMIC DNA]</scope>
    <source>
        <strain evidence="7 8">D1-19</strain>
    </source>
</reference>
<dbReference type="Gene3D" id="1.10.357.10">
    <property type="entry name" value="Tetracycline Repressor, domain 2"/>
    <property type="match status" value="1"/>
</dbReference>
<dbReference type="OrthoDB" id="9811084at2"/>
<keyword evidence="1" id="KW-0805">Transcription regulation</keyword>
<accession>A0A2T7UL72</accession>